<accession>A0ABQ9ZZA8</accession>
<evidence type="ECO:0000259" key="8">
    <source>
        <dbReference type="PROSITE" id="PS51233"/>
    </source>
</evidence>
<dbReference type="Pfam" id="PF00094">
    <property type="entry name" value="VWD"/>
    <property type="match status" value="1"/>
</dbReference>
<feature type="domain" description="Vitellogenin" evidence="7">
    <location>
        <begin position="267"/>
        <end position="1044"/>
    </location>
</feature>
<dbReference type="InterPro" id="IPR011030">
    <property type="entry name" value="Lipovitellin_superhlx_dom"/>
</dbReference>
<sequence>MPSTNTEWFGLIKMKLLALFLVIAIGCCAGKSVEGPRRALVTIQGTGDVNGKLMLEQASINSPVKIRGVIYGLEPGLHGIHAHTGKSLGIQCENVGERLFDADKREHEKLAGHLGNVKTFSGVPSRTDISLISSLVSLFEDHSRSVLNQVLVVHALPDDLSLVNKKVKDLPESHILACGLILSNKVDAFQSIEKETILLGLETPFKIGKIEQRILSGEQSWENVRHPHYGAVEGQKVPSNLNLEGVERPTNVDRLTLETAAPTRKVWMAGYTYEYDYAGWTSTGIMGISTKVSGGSIKGRLTIEPVDESTAVVALLATKGKQFNEDVMEKYSEVDPGQEVRIIDQEHLEKPFQVKFVSGKVETVAIGKEEPLWIVNFKRALAAQIQLQLDGVSGVFQQAEYDNYYAENTVYHAMEGCATGECQTWYHISRLPVEVVEAEPKLLPAPELCQNFPVYEIVKNRDLDNCRILPIFNYNSNQGLRCNLVNGAGCENKISHSDTVRIIGCTSNEGHFIVQRIKSIDKLIVKPFSYETEAIEGLTVQHLTLRSATPTGYSKLVSRISSDVHIYQTLAYSYDDDYKTHGPLMGKPTLRNINSPMVLEVKPDILKKEALRLLSEIISDVESEAYYVDPSSKYTSDKINMLRRALASLEYNELMGFVAQVWENKEWSTSNQIVVDALMLSGTNPSLMLVREYILKGKIAGEQAVQAIAALVPIVQTPTKELLTSLMEFLKSEVVQSHRQLKITTALSLSRLVYQACVNTTHGLNMFPKLVMGEFCNPSDSIVASQLVPYLAEQAKIAKDAGERMAFLTALGNIGHEMIVPFVKPFITSCEPSSHYEREWYDRNQRDLVSLSKKEMRKKWLEAKKTLNLKKYEQEQEDIVLSRAESEDWEDEALCNLVRAKAIFALSNLAVEKKEIVGTLLMPIFFNKAEETEVRLAALTLLFVSNPPQAFWSRVALSTWYEPNDQISHFIYTTIASRVANKNPLNREETVRAEAVIALMKPMFWTSHAALNYQKAGFSEKTRLGYVTETVNFPGFESFVPSHHYSSLSVAMGPWFTKLMEISIDSKHAEKFIDRLVGKPGLRFKSNKDESSIISPELEKIHEELKIEARATGQPELYIYLNFLDNYQRFFTINPNTIFRMIEKQILQSGFRENASKLDINFHKFFPLLDSFVRVPSAMGLAYTWTSYHTVFVSLKSKIEGGFSMSSLNAKLEGALKPVVVSKMSTRLMAETPFTRSYPTTGVDRQWAAALPGSFAIEGDMKTGKIQTTWETLGDKLRIVKHSVVPFTTIHKYTDFTPAILLSETKRISYVEEPKENKIPFGDKHLGMNFVFVERGESLALAQPSVYSKDWFGTLFFAASPSTLRQREWSLYLDNASSETKAIKTIISISSKSDSKFETPLSGHLHAKSLFDTVYGEQIMNKQYVRQQDSQWESQKFQHIFQTLTNPTGYSLDFTAELVPKSSSIKARRIGSSIVYGMDGKSHRGSLMVERRDEVEGQNNFVLCAEVDAQFPDNLVFKRKELIKDETERRSTIKIGFGKSCTDDRKITVATTWTRSEEDISPSLRNQWEKTQCQKQETLGRGMSDECIAARRLSSILNKAVMTIKYNEMPAVVRNATIKASNLVRHWLGPYMSDNQVEVMNTENQITVESVYYPLAGSMDVKVFKPYSNVFFRGIEIHPVAEVILPKRMAVPRSVLAAPGVCLIGSETVTTYDGLFYNASFSGCDQVLTKDCSGRYKLAVLSRVEGNKKIVTVLLNKEKIEIFPAQQKVNVNGMEISVTSESYTVKNAENEVLAVIKKTADNFIEVDSPISHMIRVLTDAKEVVVLASPIHRGRLCGLCGSQNGDKVTDLTGPRQCAIPRDLMDVAYELRQPAGCKSEISPRDIAELRRIQEECLKEKSETVFGISDVSPLLPKFQQNIYSSQTFRRPSQWTVYRNKMVVQDNKRCFSTESVPKCAEGARAQETVEKKLGFHCLPKNILSEKLNEDLFVRPLDELMGKQVDTTRVFNVPTLCVPF</sequence>
<dbReference type="SMART" id="SM00216">
    <property type="entry name" value="VWD"/>
    <property type="match status" value="1"/>
</dbReference>
<keyword evidence="2" id="KW-0758">Storage protein</keyword>
<organism evidence="9 10">
    <name type="scientific">Daphnia magna</name>
    <dbReference type="NCBI Taxonomy" id="35525"/>
    <lineage>
        <taxon>Eukaryota</taxon>
        <taxon>Metazoa</taxon>
        <taxon>Ecdysozoa</taxon>
        <taxon>Arthropoda</taxon>
        <taxon>Crustacea</taxon>
        <taxon>Branchiopoda</taxon>
        <taxon>Diplostraca</taxon>
        <taxon>Cladocera</taxon>
        <taxon>Anomopoda</taxon>
        <taxon>Daphniidae</taxon>
        <taxon>Daphnia</taxon>
    </lineage>
</organism>
<dbReference type="Gene3D" id="1.25.10.20">
    <property type="entry name" value="Vitellinogen, superhelical"/>
    <property type="match status" value="1"/>
</dbReference>
<evidence type="ECO:0000313" key="9">
    <source>
        <dbReference type="EMBL" id="KAK4018242.1"/>
    </source>
</evidence>
<evidence type="ECO:0000256" key="5">
    <source>
        <dbReference type="PROSITE-ProRule" id="PRU00557"/>
    </source>
</evidence>
<dbReference type="SUPFAM" id="SSF48431">
    <property type="entry name" value="Lipovitellin-phosvitin complex, superhelical domain"/>
    <property type="match status" value="1"/>
</dbReference>
<comment type="caution">
    <text evidence="9">The sequence shown here is derived from an EMBL/GenBank/DDBJ whole genome shotgun (WGS) entry which is preliminary data.</text>
</comment>
<proteinExistence type="predicted"/>
<dbReference type="InterPro" id="IPR001846">
    <property type="entry name" value="VWF_type-D"/>
</dbReference>
<feature type="chain" id="PRO_5045475840" description="Superoxide dismutase" evidence="6">
    <location>
        <begin position="31"/>
        <end position="2015"/>
    </location>
</feature>
<dbReference type="InterPro" id="IPR001424">
    <property type="entry name" value="SOD_Cu_Zn_dom"/>
</dbReference>
<feature type="domain" description="VWFD" evidence="8">
    <location>
        <begin position="1700"/>
        <end position="1876"/>
    </location>
</feature>
<dbReference type="PROSITE" id="PS51211">
    <property type="entry name" value="VITELLOGENIN"/>
    <property type="match status" value="1"/>
</dbReference>
<evidence type="ECO:0000313" key="10">
    <source>
        <dbReference type="Proteomes" id="UP001234178"/>
    </source>
</evidence>
<protein>
    <recommendedName>
        <fullName evidence="11">Superoxide dismutase</fullName>
    </recommendedName>
</protein>
<dbReference type="InterPro" id="IPR001747">
    <property type="entry name" value="Vitellogenin_N"/>
</dbReference>
<dbReference type="PANTHER" id="PTHR23345">
    <property type="entry name" value="VITELLOGENIN-RELATED"/>
    <property type="match status" value="1"/>
</dbReference>
<dbReference type="SMART" id="SM01169">
    <property type="entry name" value="DUF1943"/>
    <property type="match status" value="1"/>
</dbReference>
<dbReference type="InterPro" id="IPR015816">
    <property type="entry name" value="Vitellinogen_b-sht_N"/>
</dbReference>
<keyword evidence="10" id="KW-1185">Reference proteome</keyword>
<dbReference type="SUPFAM" id="SSF49329">
    <property type="entry name" value="Cu,Zn superoxide dismutase-like"/>
    <property type="match status" value="1"/>
</dbReference>
<dbReference type="SMART" id="SM00638">
    <property type="entry name" value="LPD_N"/>
    <property type="match status" value="1"/>
</dbReference>
<dbReference type="Pfam" id="PF00080">
    <property type="entry name" value="Sod_Cu"/>
    <property type="match status" value="1"/>
</dbReference>
<dbReference type="SUPFAM" id="SSF56968">
    <property type="entry name" value="Lipovitellin-phosvitin complex, beta-sheet shell regions"/>
    <property type="match status" value="2"/>
</dbReference>
<comment type="caution">
    <text evidence="5">Lacks conserved residue(s) required for the propagation of feature annotation.</text>
</comment>
<keyword evidence="1 6" id="KW-0732">Signal</keyword>
<evidence type="ECO:0000256" key="2">
    <source>
        <dbReference type="ARBA" id="ARBA00022761"/>
    </source>
</evidence>
<evidence type="ECO:0000256" key="3">
    <source>
        <dbReference type="ARBA" id="ARBA00023157"/>
    </source>
</evidence>
<dbReference type="InterPro" id="IPR015819">
    <property type="entry name" value="Lipid_transp_b-sht_shell"/>
</dbReference>
<evidence type="ECO:0008006" key="11">
    <source>
        <dbReference type="Google" id="ProtNLM"/>
    </source>
</evidence>
<dbReference type="EMBL" id="JAOYFB010000036">
    <property type="protein sequence ID" value="KAK4018242.1"/>
    <property type="molecule type" value="Genomic_DNA"/>
</dbReference>
<dbReference type="Gene3D" id="2.30.230.10">
    <property type="entry name" value="Lipovitellin, beta-sheet shell regions, chain A"/>
    <property type="match status" value="1"/>
</dbReference>
<dbReference type="PANTHER" id="PTHR23345:SF15">
    <property type="entry name" value="VITELLOGENIN 1-RELATED"/>
    <property type="match status" value="1"/>
</dbReference>
<dbReference type="Pfam" id="PF01347">
    <property type="entry name" value="Vitellogenin_N"/>
    <property type="match status" value="2"/>
</dbReference>
<dbReference type="PROSITE" id="PS51233">
    <property type="entry name" value="VWFD"/>
    <property type="match status" value="1"/>
</dbReference>
<evidence type="ECO:0000259" key="7">
    <source>
        <dbReference type="PROSITE" id="PS51211"/>
    </source>
</evidence>
<dbReference type="Gene3D" id="2.60.40.200">
    <property type="entry name" value="Superoxide dismutase, copper/zinc binding domain"/>
    <property type="match status" value="1"/>
</dbReference>
<dbReference type="InterPro" id="IPR015255">
    <property type="entry name" value="Vitellinogen_open_b-sht"/>
</dbReference>
<evidence type="ECO:0000256" key="6">
    <source>
        <dbReference type="SAM" id="SignalP"/>
    </source>
</evidence>
<dbReference type="InterPro" id="IPR036423">
    <property type="entry name" value="SOD-like_Cu/Zn_dom_sf"/>
</dbReference>
<dbReference type="Pfam" id="PF09172">
    <property type="entry name" value="Vit_open_b-sht"/>
    <property type="match status" value="1"/>
</dbReference>
<reference evidence="9 10" key="1">
    <citation type="journal article" date="2023" name="Nucleic Acids Res.">
        <title>The hologenome of Daphnia magna reveals possible DNA methylation and microbiome-mediated evolution of the host genome.</title>
        <authorList>
            <person name="Chaturvedi A."/>
            <person name="Li X."/>
            <person name="Dhandapani V."/>
            <person name="Marshall H."/>
            <person name="Kissane S."/>
            <person name="Cuenca-Cambronero M."/>
            <person name="Asole G."/>
            <person name="Calvet F."/>
            <person name="Ruiz-Romero M."/>
            <person name="Marangio P."/>
            <person name="Guigo R."/>
            <person name="Rago D."/>
            <person name="Mirbahai L."/>
            <person name="Eastwood N."/>
            <person name="Colbourne J.K."/>
            <person name="Zhou J."/>
            <person name="Mallon E."/>
            <person name="Orsini L."/>
        </authorList>
    </citation>
    <scope>NUCLEOTIDE SEQUENCE [LARGE SCALE GENOMIC DNA]</scope>
    <source>
        <strain evidence="9">LRV0_1</strain>
    </source>
</reference>
<dbReference type="Proteomes" id="UP001234178">
    <property type="component" value="Unassembled WGS sequence"/>
</dbReference>
<gene>
    <name evidence="9" type="ORF">OUZ56_000308</name>
</gene>
<feature type="signal peptide" evidence="6">
    <location>
        <begin position="1"/>
        <end position="30"/>
    </location>
</feature>
<name>A0ABQ9ZZA8_9CRUS</name>
<dbReference type="InterPro" id="IPR050733">
    <property type="entry name" value="Vitellogenin/Apolipophorin"/>
</dbReference>
<keyword evidence="4" id="KW-0325">Glycoprotein</keyword>
<keyword evidence="3" id="KW-1015">Disulfide bond</keyword>
<evidence type="ECO:0000256" key="1">
    <source>
        <dbReference type="ARBA" id="ARBA00022729"/>
    </source>
</evidence>
<evidence type="ECO:0000256" key="4">
    <source>
        <dbReference type="ARBA" id="ARBA00023180"/>
    </source>
</evidence>